<protein>
    <submittedName>
        <fullName evidence="1">Uncharacterized protein</fullName>
    </submittedName>
</protein>
<name>A0A478FUY7_9MOLU</name>
<evidence type="ECO:0000313" key="1">
    <source>
        <dbReference type="EMBL" id="GCE63860.1"/>
    </source>
</evidence>
<dbReference type="Proteomes" id="UP000324831">
    <property type="component" value="Unassembled WGS sequence"/>
</dbReference>
<dbReference type="EMBL" id="BIMN01000005">
    <property type="protein sequence ID" value="GCE63860.1"/>
    <property type="molecule type" value="Genomic_DNA"/>
</dbReference>
<proteinExistence type="predicted"/>
<accession>A0A478FUY7</accession>
<gene>
    <name evidence="1" type="ORF">MHSWG343_08670</name>
</gene>
<organism evidence="1 2">
    <name type="scientific">Candidatus Mycoplasma haematohominis</name>
    <dbReference type="NCBI Taxonomy" id="1494318"/>
    <lineage>
        <taxon>Bacteria</taxon>
        <taxon>Bacillati</taxon>
        <taxon>Mycoplasmatota</taxon>
        <taxon>Mollicutes</taxon>
        <taxon>Mycoplasmataceae</taxon>
        <taxon>Mycoplasma</taxon>
    </lineage>
</organism>
<reference evidence="1 2" key="1">
    <citation type="submission" date="2019-01" db="EMBL/GenBank/DDBJ databases">
        <title>Draft genome sequences of Candidatus Mycoplasma haemohominis SWG34-3 identified from a patient with pyrexia, anemia and liver dysfunction.</title>
        <authorList>
            <person name="Sekizuka T."/>
            <person name="Hattori N."/>
            <person name="Katano H."/>
            <person name="Takuma T."/>
            <person name="Ito T."/>
            <person name="Arai N."/>
            <person name="Yanai R."/>
            <person name="Ishii S."/>
            <person name="Miura Y."/>
            <person name="Tokunaga T."/>
            <person name="Watanabe H."/>
            <person name="Nomura N."/>
            <person name="Eguchi J."/>
            <person name="Arai T."/>
            <person name="Hasegawa H."/>
            <person name="Nakamaki T."/>
            <person name="Wakita T."/>
            <person name="Niki Y."/>
            <person name="Kuroda M."/>
        </authorList>
    </citation>
    <scope>NUCLEOTIDE SEQUENCE [LARGE SCALE GENOMIC DNA]</scope>
    <source>
        <strain evidence="1">SWG34-3</strain>
    </source>
</reference>
<comment type="caution">
    <text evidence="1">The sequence shown here is derived from an EMBL/GenBank/DDBJ whole genome shotgun (WGS) entry which is preliminary data.</text>
</comment>
<sequence length="80" mass="8458">MSCCCSCSCSHNSCGCSSRCCSSSCCSCNCCCSHNFSHHHRCHAPANYFFGCCPSCECEGACHSSAESDKSKETNTGSDE</sequence>
<dbReference type="AlphaFoldDB" id="A0A478FUY7"/>
<evidence type="ECO:0000313" key="2">
    <source>
        <dbReference type="Proteomes" id="UP000324831"/>
    </source>
</evidence>